<comment type="subcellular location">
    <subcellularLocation>
        <location evidence="1">Endomembrane system</location>
        <topology evidence="1">Multi-pass membrane protein</topology>
    </subcellularLocation>
</comment>
<sequence length="534" mass="56240">MPTRAPPNTPLPQTRTPSPKPTTAMSSERTPLIYPEGPSPARRRLLVAATMLTSFLAMLDLTTTCVPTIAFEFGAFDCESWIGTSYLWSNVTFTPLYARLSDAIGRRTAQLQAASLFNLGTLACGLAPSFTGLTVARFLAGIGGGGASTIASIVLSESLPPQDRGFYQGLGFAVFVAGMGSAAPSADGSPRPGDSGLHSTPKFPSQSLVSSLAASQYHKTRRGDTAPTPSPKSTSLAAQLLPLHRFPAPRPPKEQRALVASVTFFVAFIVVEPRLVRRPVLSLTLPRQRTALCVGIIAGVIAIVNFNMLYHLPMVFEIVFDESLSRAGAHILPNSAAMTLSAPIMGYLVKRTRRYKWLTVTCCAGAGRRHGPPLGMGTGVGSGGAMARSRAYMGAGFSSLLTLTLKSQIAVATGFVFVFRSLGQVFGVGVSGAAFQASIAAELRKRFSDPKVPHSRLWLTPQLIDALRSVSKTINRFPAPGGALAVAAYGAALRNTFLFDLAGAVAVFVASLFIPDLEIIDDGGKVAEGAVAGD</sequence>
<feature type="region of interest" description="Disordered" evidence="6">
    <location>
        <begin position="1"/>
        <end position="34"/>
    </location>
</feature>
<evidence type="ECO:0000259" key="8">
    <source>
        <dbReference type="PROSITE" id="PS50850"/>
    </source>
</evidence>
<evidence type="ECO:0000313" key="10">
    <source>
        <dbReference type="Proteomes" id="UP001233271"/>
    </source>
</evidence>
<evidence type="ECO:0000256" key="2">
    <source>
        <dbReference type="ARBA" id="ARBA00022448"/>
    </source>
</evidence>
<dbReference type="InterPro" id="IPR020846">
    <property type="entry name" value="MFS_dom"/>
</dbReference>
<feature type="compositionally biased region" description="Polar residues" evidence="6">
    <location>
        <begin position="11"/>
        <end position="29"/>
    </location>
</feature>
<dbReference type="PANTHER" id="PTHR23501:SF191">
    <property type="entry name" value="VACUOLAR BASIC AMINO ACID TRANSPORTER 4"/>
    <property type="match status" value="1"/>
</dbReference>
<evidence type="ECO:0000256" key="1">
    <source>
        <dbReference type="ARBA" id="ARBA00004127"/>
    </source>
</evidence>
<keyword evidence="10" id="KW-1185">Reference proteome</keyword>
<dbReference type="GO" id="GO:0012505">
    <property type="term" value="C:endomembrane system"/>
    <property type="evidence" value="ECO:0007669"/>
    <property type="project" value="UniProtKB-SubCell"/>
</dbReference>
<feature type="transmembrane region" description="Helical" evidence="7">
    <location>
        <begin position="330"/>
        <end position="349"/>
    </location>
</feature>
<dbReference type="Pfam" id="PF07690">
    <property type="entry name" value="MFS_1"/>
    <property type="match status" value="1"/>
</dbReference>
<dbReference type="SUPFAM" id="SSF103473">
    <property type="entry name" value="MFS general substrate transporter"/>
    <property type="match status" value="2"/>
</dbReference>
<feature type="transmembrane region" description="Helical" evidence="7">
    <location>
        <begin position="395"/>
        <end position="419"/>
    </location>
</feature>
<evidence type="ECO:0000256" key="7">
    <source>
        <dbReference type="SAM" id="Phobius"/>
    </source>
</evidence>
<evidence type="ECO:0000256" key="5">
    <source>
        <dbReference type="ARBA" id="ARBA00023136"/>
    </source>
</evidence>
<organism evidence="9 10">
    <name type="scientific">Cutaneotrichosporon cavernicola</name>
    <dbReference type="NCBI Taxonomy" id="279322"/>
    <lineage>
        <taxon>Eukaryota</taxon>
        <taxon>Fungi</taxon>
        <taxon>Dikarya</taxon>
        <taxon>Basidiomycota</taxon>
        <taxon>Agaricomycotina</taxon>
        <taxon>Tremellomycetes</taxon>
        <taxon>Trichosporonales</taxon>
        <taxon>Trichosporonaceae</taxon>
        <taxon>Cutaneotrichosporon</taxon>
    </lineage>
</organism>
<dbReference type="GeneID" id="85497315"/>
<dbReference type="InterPro" id="IPR011701">
    <property type="entry name" value="MFS"/>
</dbReference>
<keyword evidence="4 7" id="KW-1133">Transmembrane helix</keyword>
<dbReference type="GO" id="GO:0015174">
    <property type="term" value="F:basic amino acid transmembrane transporter activity"/>
    <property type="evidence" value="ECO:0007669"/>
    <property type="project" value="TreeGrafter"/>
</dbReference>
<dbReference type="GO" id="GO:0000329">
    <property type="term" value="C:fungal-type vacuole membrane"/>
    <property type="evidence" value="ECO:0007669"/>
    <property type="project" value="TreeGrafter"/>
</dbReference>
<dbReference type="AlphaFoldDB" id="A0AA48L7P3"/>
<evidence type="ECO:0000256" key="6">
    <source>
        <dbReference type="SAM" id="MobiDB-lite"/>
    </source>
</evidence>
<dbReference type="KEGG" id="ccac:CcaHIS019_0510730"/>
<evidence type="ECO:0000256" key="4">
    <source>
        <dbReference type="ARBA" id="ARBA00022989"/>
    </source>
</evidence>
<proteinExistence type="predicted"/>
<feature type="compositionally biased region" description="Pro residues" evidence="6">
    <location>
        <begin position="1"/>
        <end position="10"/>
    </location>
</feature>
<reference evidence="9" key="1">
    <citation type="journal article" date="2023" name="BMC Genomics">
        <title>Chromosome-level genome assemblies of Cutaneotrichosporon spp. (Trichosporonales, Basidiomycota) reveal imbalanced evolution between nucleotide sequences and chromosome synteny.</title>
        <authorList>
            <person name="Kobayashi Y."/>
            <person name="Kayamori A."/>
            <person name="Aoki K."/>
            <person name="Shiwa Y."/>
            <person name="Matsutani M."/>
            <person name="Fujita N."/>
            <person name="Sugita T."/>
            <person name="Iwasaki W."/>
            <person name="Tanaka N."/>
            <person name="Takashima M."/>
        </authorList>
    </citation>
    <scope>NUCLEOTIDE SEQUENCE</scope>
    <source>
        <strain evidence="9">HIS019</strain>
    </source>
</reference>
<keyword evidence="5 7" id="KW-0472">Membrane</keyword>
<keyword evidence="3 7" id="KW-0812">Transmembrane</keyword>
<dbReference type="InterPro" id="IPR036259">
    <property type="entry name" value="MFS_trans_sf"/>
</dbReference>
<evidence type="ECO:0000313" key="9">
    <source>
        <dbReference type="EMBL" id="BEI93445.1"/>
    </source>
</evidence>
<gene>
    <name evidence="9" type="ORF">CcaverHIS019_0510730</name>
</gene>
<evidence type="ECO:0000256" key="3">
    <source>
        <dbReference type="ARBA" id="ARBA00022692"/>
    </source>
</evidence>
<feature type="domain" description="Major facilitator superfamily (MFS) profile" evidence="8">
    <location>
        <begin position="43"/>
        <end position="518"/>
    </location>
</feature>
<name>A0AA48L7P3_9TREE</name>
<dbReference type="Gene3D" id="1.20.1250.20">
    <property type="entry name" value="MFS general substrate transporter like domains"/>
    <property type="match status" value="2"/>
</dbReference>
<feature type="region of interest" description="Disordered" evidence="6">
    <location>
        <begin position="184"/>
        <end position="206"/>
    </location>
</feature>
<dbReference type="Proteomes" id="UP001233271">
    <property type="component" value="Chromosome 5"/>
</dbReference>
<dbReference type="PROSITE" id="PS50850">
    <property type="entry name" value="MFS"/>
    <property type="match status" value="1"/>
</dbReference>
<feature type="transmembrane region" description="Helical" evidence="7">
    <location>
        <begin position="291"/>
        <end position="310"/>
    </location>
</feature>
<dbReference type="GO" id="GO:0005886">
    <property type="term" value="C:plasma membrane"/>
    <property type="evidence" value="ECO:0007669"/>
    <property type="project" value="TreeGrafter"/>
</dbReference>
<dbReference type="EMBL" id="AP028216">
    <property type="protein sequence ID" value="BEI93445.1"/>
    <property type="molecule type" value="Genomic_DNA"/>
</dbReference>
<dbReference type="RefSeq" id="XP_060458710.1">
    <property type="nucleotide sequence ID" value="XM_060602303.1"/>
</dbReference>
<feature type="transmembrane region" description="Helical" evidence="7">
    <location>
        <begin position="255"/>
        <end position="271"/>
    </location>
</feature>
<dbReference type="PANTHER" id="PTHR23501">
    <property type="entry name" value="MAJOR FACILITATOR SUPERFAMILY"/>
    <property type="match status" value="1"/>
</dbReference>
<protein>
    <recommendedName>
        <fullName evidence="8">Major facilitator superfamily (MFS) profile domain-containing protein</fullName>
    </recommendedName>
</protein>
<keyword evidence="2" id="KW-0813">Transport</keyword>
<accession>A0AA48L7P3</accession>